<dbReference type="GO" id="GO:0043565">
    <property type="term" value="F:sequence-specific DNA binding"/>
    <property type="evidence" value="ECO:0007669"/>
    <property type="project" value="TreeGrafter"/>
</dbReference>
<dbReference type="InterPro" id="IPR012327">
    <property type="entry name" value="MeTrfase_D12"/>
</dbReference>
<dbReference type="SUPFAM" id="SSF53335">
    <property type="entry name" value="S-adenosyl-L-methionine-dependent methyltransferases"/>
    <property type="match status" value="1"/>
</dbReference>
<dbReference type="GO" id="GO:0009007">
    <property type="term" value="F:site-specific DNA-methyltransferase (adenine-specific) activity"/>
    <property type="evidence" value="ECO:0007669"/>
    <property type="project" value="UniProtKB-EC"/>
</dbReference>
<dbReference type="RefSeq" id="WP_231495315.1">
    <property type="nucleotide sequence ID" value="NZ_CACRSP010000014.1"/>
</dbReference>
<protein>
    <recommendedName>
        <fullName evidence="2">site-specific DNA-methyltransferase (adenine-specific)</fullName>
        <ecNumber evidence="2">2.1.1.72</ecNumber>
    </recommendedName>
</protein>
<keyword evidence="3 7" id="KW-0489">Methyltransferase</keyword>
<gene>
    <name evidence="7" type="ORF">BDLFYP24_00464</name>
</gene>
<dbReference type="EC" id="2.1.1.72" evidence="2"/>
<evidence type="ECO:0000256" key="4">
    <source>
        <dbReference type="ARBA" id="ARBA00022679"/>
    </source>
</evidence>
<dbReference type="GO" id="GO:0009307">
    <property type="term" value="P:DNA restriction-modification system"/>
    <property type="evidence" value="ECO:0007669"/>
    <property type="project" value="InterPro"/>
</dbReference>
<reference evidence="7" key="1">
    <citation type="submission" date="2019-11" db="EMBL/GenBank/DDBJ databases">
        <authorList>
            <person name="Feng L."/>
        </authorList>
    </citation>
    <scope>NUCLEOTIDE SEQUENCE</scope>
    <source>
        <strain evidence="7">BdentiumLFYP24</strain>
    </source>
</reference>
<dbReference type="GO" id="GO:0006298">
    <property type="term" value="P:mismatch repair"/>
    <property type="evidence" value="ECO:0007669"/>
    <property type="project" value="TreeGrafter"/>
</dbReference>
<dbReference type="GO" id="GO:1904047">
    <property type="term" value="F:S-adenosyl-L-methionine binding"/>
    <property type="evidence" value="ECO:0007669"/>
    <property type="project" value="TreeGrafter"/>
</dbReference>
<dbReference type="PANTHER" id="PTHR30481">
    <property type="entry name" value="DNA ADENINE METHYLASE"/>
    <property type="match status" value="1"/>
</dbReference>
<dbReference type="Gene3D" id="3.40.50.150">
    <property type="entry name" value="Vaccinia Virus protein VP39"/>
    <property type="match status" value="1"/>
</dbReference>
<evidence type="ECO:0000313" key="7">
    <source>
        <dbReference type="EMBL" id="VYT18970.1"/>
    </source>
</evidence>
<sequence length="109" mass="12626">MKDPTYVEPYAGGTGVALRLLRENRVSRIVINDYDRHVYAFWNGVVNHPADFLARFDTVEPTMEEWRRQCRIIRDPSDEGERGFAFFFLNRTNRSGVLNGGTNWSGCPR</sequence>
<dbReference type="PANTHER" id="PTHR30481:SF2">
    <property type="entry name" value="SITE-SPECIFIC DNA-METHYLTRANSFERASE (ADENINE-SPECIFIC)"/>
    <property type="match status" value="1"/>
</dbReference>
<dbReference type="Gene3D" id="1.10.1020.10">
    <property type="entry name" value="Adenine-specific Methyltransferase, Domain 2"/>
    <property type="match status" value="1"/>
</dbReference>
<dbReference type="Pfam" id="PF02086">
    <property type="entry name" value="MethyltransfD12"/>
    <property type="match status" value="1"/>
</dbReference>
<dbReference type="EMBL" id="CACRSP010000014">
    <property type="protein sequence ID" value="VYT18970.1"/>
    <property type="molecule type" value="Genomic_DNA"/>
</dbReference>
<proteinExistence type="inferred from homology"/>
<dbReference type="GO" id="GO:0032259">
    <property type="term" value="P:methylation"/>
    <property type="evidence" value="ECO:0007669"/>
    <property type="project" value="UniProtKB-KW"/>
</dbReference>
<dbReference type="InterPro" id="IPR023095">
    <property type="entry name" value="Ade_MeTrfase_dom_2"/>
</dbReference>
<name>A0A6N2UMT8_9BIFI</name>
<dbReference type="InterPro" id="IPR029063">
    <property type="entry name" value="SAM-dependent_MTases_sf"/>
</dbReference>
<evidence type="ECO:0000256" key="5">
    <source>
        <dbReference type="ARBA" id="ARBA00022691"/>
    </source>
</evidence>
<organism evidence="7">
    <name type="scientific">Bifidobacterium dentium</name>
    <dbReference type="NCBI Taxonomy" id="1689"/>
    <lineage>
        <taxon>Bacteria</taxon>
        <taxon>Bacillati</taxon>
        <taxon>Actinomycetota</taxon>
        <taxon>Actinomycetes</taxon>
        <taxon>Bifidobacteriales</taxon>
        <taxon>Bifidobacteriaceae</taxon>
        <taxon>Bifidobacterium</taxon>
    </lineage>
</organism>
<keyword evidence="5" id="KW-0949">S-adenosyl-L-methionine</keyword>
<evidence type="ECO:0000256" key="2">
    <source>
        <dbReference type="ARBA" id="ARBA00011900"/>
    </source>
</evidence>
<evidence type="ECO:0000256" key="3">
    <source>
        <dbReference type="ARBA" id="ARBA00022603"/>
    </source>
</evidence>
<evidence type="ECO:0000256" key="6">
    <source>
        <dbReference type="ARBA" id="ARBA00047942"/>
    </source>
</evidence>
<comment type="similarity">
    <text evidence="1">Belongs to the N(4)/N(6)-methyltransferase family.</text>
</comment>
<evidence type="ECO:0000256" key="1">
    <source>
        <dbReference type="ARBA" id="ARBA00006594"/>
    </source>
</evidence>
<keyword evidence="4 7" id="KW-0808">Transferase</keyword>
<accession>A0A6N2UMT8</accession>
<dbReference type="AlphaFoldDB" id="A0A6N2UMT8"/>
<comment type="catalytic activity">
    <reaction evidence="6">
        <text>a 2'-deoxyadenosine in DNA + S-adenosyl-L-methionine = an N(6)-methyl-2'-deoxyadenosine in DNA + S-adenosyl-L-homocysteine + H(+)</text>
        <dbReference type="Rhea" id="RHEA:15197"/>
        <dbReference type="Rhea" id="RHEA-COMP:12418"/>
        <dbReference type="Rhea" id="RHEA-COMP:12419"/>
        <dbReference type="ChEBI" id="CHEBI:15378"/>
        <dbReference type="ChEBI" id="CHEBI:57856"/>
        <dbReference type="ChEBI" id="CHEBI:59789"/>
        <dbReference type="ChEBI" id="CHEBI:90615"/>
        <dbReference type="ChEBI" id="CHEBI:90616"/>
        <dbReference type="EC" id="2.1.1.72"/>
    </reaction>
</comment>